<feature type="non-terminal residue" evidence="13">
    <location>
        <position position="417"/>
    </location>
</feature>
<gene>
    <name evidence="13" type="ORF">H0H81_010599</name>
</gene>
<keyword evidence="5 11" id="KW-0378">Hydrolase</keyword>
<dbReference type="AlphaFoldDB" id="A0A9P7GJ13"/>
<dbReference type="OrthoDB" id="8118055at2759"/>
<evidence type="ECO:0000256" key="12">
    <source>
        <dbReference type="SAM" id="MobiDB-lite"/>
    </source>
</evidence>
<sequence>MDKPTDPVNSKTHLTGLVQHCYYTPFFETVIRYLGGLLSAYALSGEPILLARADDLGTLLLPVFKTPSGLPAFSVSVHTGQTATGWMGESILFSEATSCQLEFKYLAKLTGRKEYYTAVERIMEHMYAQNPKDGLFALTWTRDGKPRDGESPCDTSVCLLTQPPEHYSVGASADSGYEYMLKQYLLTGDTKALAQYLKSTEGILNTLLHLTPTRDLLYVGSSNHGKAIHAQEHLACFLPGVLALGAASVPASHPLMPEGTRERHRWAAAGLAYTCYVAYADQESGLGPDGMRMVPGRRWGDALGAWERGGRVGAAPGTGEAGRRGRAEGEGQRDYTSGGNPVYLLRPRGEWSFGFGCGGDATVESLYVMWKTTGEEKWRERGWEIFSAIERHVRTPYGYASVERVDSDPVHLIDDMP</sequence>
<feature type="region of interest" description="Disordered" evidence="12">
    <location>
        <begin position="308"/>
        <end position="339"/>
    </location>
</feature>
<reference evidence="13" key="2">
    <citation type="submission" date="2021-10" db="EMBL/GenBank/DDBJ databases">
        <title>Phylogenomics reveals ancestral predisposition of the termite-cultivated fungus Termitomyces towards a domesticated lifestyle.</title>
        <authorList>
            <person name="Auxier B."/>
            <person name="Grum-Grzhimaylo A."/>
            <person name="Cardenas M.E."/>
            <person name="Lodge J.D."/>
            <person name="Laessoe T."/>
            <person name="Pedersen O."/>
            <person name="Smith M.E."/>
            <person name="Kuyper T.W."/>
            <person name="Franco-Molano E.A."/>
            <person name="Baroni T.J."/>
            <person name="Aanen D.K."/>
        </authorList>
    </citation>
    <scope>NUCLEOTIDE SEQUENCE</scope>
    <source>
        <strain evidence="13">D49</strain>
    </source>
</reference>
<dbReference type="InterPro" id="IPR050749">
    <property type="entry name" value="Glycosyl_Hydrolase_47"/>
</dbReference>
<comment type="catalytic activity">
    <reaction evidence="8">
        <text>N(4)-(alpha-D-Man-(1-&gt;2)-alpha-D-Man-(1-&gt;2)-alpha-D-Man-(1-&gt;3)-[alpha-D-Man-(1-&gt;3)-[alpha-D-Man-(1-&gt;2)-alpha-D-Man-(1-&gt;6)]-alpha-D-Man-(1-&gt;6)]-beta-D-Man-(1-&gt;4)-beta-D-GlcNAc-(1-&gt;4)-beta-D-GlcNAc)-L-asparaginyl-[protein] (N-glucan mannose isomer 8A1,2,3B1,3) + 3 H2O = N(4)-(alpha-D-Man-(1-&gt;3)-[alpha-D-Man-(1-&gt;3)-[alpha-D-Man-(1-&gt;6)]-alpha-D-Man-(1-&gt;6)]-beta-D-Man-(1-&gt;4)-beta-D-GlcNAc-(1-&gt;4)-beta-D-GlcNAc)-L-asparaginyl-[protein] (N-glucan mannose isomer 5A1,2) + 3 beta-D-mannose</text>
        <dbReference type="Rhea" id="RHEA:56028"/>
        <dbReference type="Rhea" id="RHEA-COMP:14358"/>
        <dbReference type="Rhea" id="RHEA-COMP:14367"/>
        <dbReference type="ChEBI" id="CHEBI:15377"/>
        <dbReference type="ChEBI" id="CHEBI:28563"/>
        <dbReference type="ChEBI" id="CHEBI:59087"/>
        <dbReference type="ChEBI" id="CHEBI:60628"/>
        <dbReference type="EC" id="3.2.1.113"/>
    </reaction>
</comment>
<dbReference type="InterPro" id="IPR036026">
    <property type="entry name" value="Seven-hairpin_glycosidases"/>
</dbReference>
<evidence type="ECO:0000256" key="4">
    <source>
        <dbReference type="ARBA" id="ARBA00022723"/>
    </source>
</evidence>
<keyword evidence="11" id="KW-0326">Glycosidase</keyword>
<evidence type="ECO:0000256" key="5">
    <source>
        <dbReference type="ARBA" id="ARBA00022801"/>
    </source>
</evidence>
<evidence type="ECO:0000256" key="2">
    <source>
        <dbReference type="ARBA" id="ARBA00004922"/>
    </source>
</evidence>
<dbReference type="EMBL" id="JABCKI010000339">
    <property type="protein sequence ID" value="KAG5650901.1"/>
    <property type="molecule type" value="Genomic_DNA"/>
</dbReference>
<dbReference type="GO" id="GO:0004571">
    <property type="term" value="F:mannosyl-oligosaccharide 1,2-alpha-mannosidase activity"/>
    <property type="evidence" value="ECO:0007669"/>
    <property type="project" value="UniProtKB-EC"/>
</dbReference>
<comment type="cofactor">
    <cofactor evidence="1">
        <name>Ca(2+)</name>
        <dbReference type="ChEBI" id="CHEBI:29108"/>
    </cofactor>
</comment>
<dbReference type="Pfam" id="PF01532">
    <property type="entry name" value="Glyco_hydro_47"/>
    <property type="match status" value="1"/>
</dbReference>
<evidence type="ECO:0000256" key="11">
    <source>
        <dbReference type="RuleBase" id="RU361193"/>
    </source>
</evidence>
<proteinExistence type="inferred from homology"/>
<keyword evidence="7 10" id="KW-1015">Disulfide bond</keyword>
<comment type="similarity">
    <text evidence="3 11">Belongs to the glycosyl hydrolase 47 family.</text>
</comment>
<dbReference type="GO" id="GO:0005509">
    <property type="term" value="F:calcium ion binding"/>
    <property type="evidence" value="ECO:0007669"/>
    <property type="project" value="InterPro"/>
</dbReference>
<evidence type="ECO:0000256" key="1">
    <source>
        <dbReference type="ARBA" id="ARBA00001913"/>
    </source>
</evidence>
<dbReference type="GO" id="GO:0036503">
    <property type="term" value="P:ERAD pathway"/>
    <property type="evidence" value="ECO:0007669"/>
    <property type="project" value="UniProtKB-ARBA"/>
</dbReference>
<dbReference type="Gene3D" id="1.50.10.10">
    <property type="match status" value="1"/>
</dbReference>
<keyword evidence="4" id="KW-0479">Metal-binding</keyword>
<evidence type="ECO:0000256" key="3">
    <source>
        <dbReference type="ARBA" id="ARBA00007658"/>
    </source>
</evidence>
<dbReference type="EC" id="3.2.1.-" evidence="11"/>
<comment type="catalytic activity">
    <reaction evidence="9">
        <text>N(4)-(alpha-D-Man-(1-&gt;2)-alpha-D-Man-(1-&gt;2)-alpha-D-Man-(1-&gt;3)-[alpha-D-Man-(1-&gt;2)-alpha-D-Man-(1-&gt;3)-[alpha-D-Man-(1-&gt;2)-alpha-D-Man-(1-&gt;6)]-alpha-D-Man-(1-&gt;6)]-beta-D-Man-(1-&gt;4)-beta-D-GlcNAc-(1-&gt;4)-beta-D-GlcNAc)-L-asparaginyl-[protein] (N-glucan mannose isomer 9A1,2,3B1,2,3) + 4 H2O = N(4)-(alpha-D-Man-(1-&gt;3)-[alpha-D-Man-(1-&gt;3)-[alpha-D-Man-(1-&gt;6)]-alpha-D-Man-(1-&gt;6)]-beta-D-Man-(1-&gt;4)-beta-D-GlcNAc-(1-&gt;4)-beta-D-GlcNAc)-L-asparaginyl-[protein] (N-glucan mannose isomer 5A1,2) + 4 beta-D-mannose</text>
        <dbReference type="Rhea" id="RHEA:56008"/>
        <dbReference type="Rhea" id="RHEA-COMP:14356"/>
        <dbReference type="Rhea" id="RHEA-COMP:14367"/>
        <dbReference type="ChEBI" id="CHEBI:15377"/>
        <dbReference type="ChEBI" id="CHEBI:28563"/>
        <dbReference type="ChEBI" id="CHEBI:59087"/>
        <dbReference type="ChEBI" id="CHEBI:139493"/>
        <dbReference type="EC" id="3.2.1.113"/>
    </reaction>
</comment>
<protein>
    <recommendedName>
        <fullName evidence="11">alpha-1,2-Mannosidase</fullName>
        <ecNumber evidence="11">3.2.1.-</ecNumber>
    </recommendedName>
</protein>
<comment type="pathway">
    <text evidence="2">Protein modification; protein glycosylation.</text>
</comment>
<evidence type="ECO:0000313" key="13">
    <source>
        <dbReference type="EMBL" id="KAG5650901.1"/>
    </source>
</evidence>
<feature type="disulfide bond" evidence="10">
    <location>
        <begin position="236"/>
        <end position="275"/>
    </location>
</feature>
<dbReference type="Proteomes" id="UP000717328">
    <property type="component" value="Unassembled WGS sequence"/>
</dbReference>
<dbReference type="PANTHER" id="PTHR11742">
    <property type="entry name" value="MANNOSYL-OLIGOSACCHARIDE ALPHA-1,2-MANNOSIDASE-RELATED"/>
    <property type="match status" value="1"/>
</dbReference>
<dbReference type="PRINTS" id="PR00747">
    <property type="entry name" value="GLYHDRLASE47"/>
</dbReference>
<dbReference type="InterPro" id="IPR012341">
    <property type="entry name" value="6hp_glycosidase-like_sf"/>
</dbReference>
<evidence type="ECO:0000313" key="14">
    <source>
        <dbReference type="Proteomes" id="UP000717328"/>
    </source>
</evidence>
<dbReference type="SUPFAM" id="SSF48225">
    <property type="entry name" value="Seven-hairpin glycosidases"/>
    <property type="match status" value="1"/>
</dbReference>
<dbReference type="InterPro" id="IPR001382">
    <property type="entry name" value="Glyco_hydro_47"/>
</dbReference>
<dbReference type="GO" id="GO:0005975">
    <property type="term" value="P:carbohydrate metabolic process"/>
    <property type="evidence" value="ECO:0007669"/>
    <property type="project" value="InterPro"/>
</dbReference>
<dbReference type="GO" id="GO:0005783">
    <property type="term" value="C:endoplasmic reticulum"/>
    <property type="evidence" value="ECO:0007669"/>
    <property type="project" value="TreeGrafter"/>
</dbReference>
<dbReference type="PANTHER" id="PTHR11742:SF55">
    <property type="entry name" value="ENDOPLASMIC RETICULUM MANNOSYL-OLIGOSACCHARIDE 1,2-ALPHA-MANNOSIDASE"/>
    <property type="match status" value="1"/>
</dbReference>
<feature type="compositionally biased region" description="Basic and acidic residues" evidence="12">
    <location>
        <begin position="321"/>
        <end position="333"/>
    </location>
</feature>
<evidence type="ECO:0000256" key="7">
    <source>
        <dbReference type="ARBA" id="ARBA00023157"/>
    </source>
</evidence>
<evidence type="ECO:0000256" key="6">
    <source>
        <dbReference type="ARBA" id="ARBA00022837"/>
    </source>
</evidence>
<reference evidence="13" key="1">
    <citation type="submission" date="2021-02" db="EMBL/GenBank/DDBJ databases">
        <authorList>
            <person name="Nieuwenhuis M."/>
            <person name="Van De Peppel L.J.J."/>
        </authorList>
    </citation>
    <scope>NUCLEOTIDE SEQUENCE</scope>
    <source>
        <strain evidence="13">D49</strain>
    </source>
</reference>
<evidence type="ECO:0000256" key="9">
    <source>
        <dbReference type="ARBA" id="ARBA00048605"/>
    </source>
</evidence>
<keyword evidence="14" id="KW-1185">Reference proteome</keyword>
<name>A0A9P7GJ13_9AGAR</name>
<keyword evidence="6" id="KW-0106">Calcium</keyword>
<evidence type="ECO:0000256" key="10">
    <source>
        <dbReference type="PIRSR" id="PIRSR601382-3"/>
    </source>
</evidence>
<evidence type="ECO:0000256" key="8">
    <source>
        <dbReference type="ARBA" id="ARBA00047669"/>
    </source>
</evidence>
<organism evidence="13 14">
    <name type="scientific">Sphagnurus paluster</name>
    <dbReference type="NCBI Taxonomy" id="117069"/>
    <lineage>
        <taxon>Eukaryota</taxon>
        <taxon>Fungi</taxon>
        <taxon>Dikarya</taxon>
        <taxon>Basidiomycota</taxon>
        <taxon>Agaricomycotina</taxon>
        <taxon>Agaricomycetes</taxon>
        <taxon>Agaricomycetidae</taxon>
        <taxon>Agaricales</taxon>
        <taxon>Tricholomatineae</taxon>
        <taxon>Lyophyllaceae</taxon>
        <taxon>Sphagnurus</taxon>
    </lineage>
</organism>
<dbReference type="GO" id="GO:0016020">
    <property type="term" value="C:membrane"/>
    <property type="evidence" value="ECO:0007669"/>
    <property type="project" value="InterPro"/>
</dbReference>
<comment type="caution">
    <text evidence="13">The sequence shown here is derived from an EMBL/GenBank/DDBJ whole genome shotgun (WGS) entry which is preliminary data.</text>
</comment>
<accession>A0A9P7GJ13</accession>